<protein>
    <submittedName>
        <fullName evidence="1">Unnamed protein product</fullName>
    </submittedName>
</protein>
<organism evidence="1 2">
    <name type="scientific">Phytophthora fragariaefolia</name>
    <dbReference type="NCBI Taxonomy" id="1490495"/>
    <lineage>
        <taxon>Eukaryota</taxon>
        <taxon>Sar</taxon>
        <taxon>Stramenopiles</taxon>
        <taxon>Oomycota</taxon>
        <taxon>Peronosporomycetes</taxon>
        <taxon>Peronosporales</taxon>
        <taxon>Peronosporaceae</taxon>
        <taxon>Phytophthora</taxon>
    </lineage>
</organism>
<dbReference type="AlphaFoldDB" id="A0A9W6WX09"/>
<evidence type="ECO:0000313" key="1">
    <source>
        <dbReference type="EMBL" id="GMF20871.1"/>
    </source>
</evidence>
<accession>A0A9W6WX09</accession>
<name>A0A9W6WX09_9STRA</name>
<keyword evidence="2" id="KW-1185">Reference proteome</keyword>
<dbReference type="EMBL" id="BSXT01000210">
    <property type="protein sequence ID" value="GMF20871.1"/>
    <property type="molecule type" value="Genomic_DNA"/>
</dbReference>
<evidence type="ECO:0000313" key="2">
    <source>
        <dbReference type="Proteomes" id="UP001165121"/>
    </source>
</evidence>
<dbReference type="Proteomes" id="UP001165121">
    <property type="component" value="Unassembled WGS sequence"/>
</dbReference>
<proteinExistence type="predicted"/>
<reference evidence="1" key="1">
    <citation type="submission" date="2023-04" db="EMBL/GenBank/DDBJ databases">
        <title>Phytophthora fragariaefolia NBRC 109709.</title>
        <authorList>
            <person name="Ichikawa N."/>
            <person name="Sato H."/>
            <person name="Tonouchi N."/>
        </authorList>
    </citation>
    <scope>NUCLEOTIDE SEQUENCE</scope>
    <source>
        <strain evidence="1">NBRC 109709</strain>
    </source>
</reference>
<sequence length="70" mass="7936">MPFVLKNAPLVYQAVVDNCLWGFVRLSPEEEAEVDPEVLRFFKLDPAEPRSSGDSTSEMTVLAQEMMVFQ</sequence>
<dbReference type="OrthoDB" id="117764at2759"/>
<comment type="caution">
    <text evidence="1">The sequence shown here is derived from an EMBL/GenBank/DDBJ whole genome shotgun (WGS) entry which is preliminary data.</text>
</comment>
<gene>
    <name evidence="1" type="ORF">Pfra01_000261100</name>
</gene>